<dbReference type="RefSeq" id="WP_076958853.1">
    <property type="nucleotide sequence ID" value="NZ_MLCO01000196.1"/>
</dbReference>
<proteinExistence type="predicted"/>
<reference evidence="2 3" key="1">
    <citation type="submission" date="2016-10" db="EMBL/GenBank/DDBJ databases">
        <title>Draft Genome sequence of Roseomonas sp. strain M3.</title>
        <authorList>
            <person name="Subhash Y."/>
            <person name="Lee S."/>
        </authorList>
    </citation>
    <scope>NUCLEOTIDE SEQUENCE [LARGE SCALE GENOMIC DNA]</scope>
    <source>
        <strain evidence="2 3">M3</strain>
    </source>
</reference>
<name>A0A1V2GZE5_9PROT</name>
<evidence type="ECO:0000313" key="2">
    <source>
        <dbReference type="EMBL" id="ONG50236.1"/>
    </source>
</evidence>
<organism evidence="2 3">
    <name type="scientific">Teichococcus deserti</name>
    <dbReference type="NCBI Taxonomy" id="1817963"/>
    <lineage>
        <taxon>Bacteria</taxon>
        <taxon>Pseudomonadati</taxon>
        <taxon>Pseudomonadota</taxon>
        <taxon>Alphaproteobacteria</taxon>
        <taxon>Acetobacterales</taxon>
        <taxon>Roseomonadaceae</taxon>
        <taxon>Roseomonas</taxon>
    </lineage>
</organism>
<gene>
    <name evidence="2" type="ORF">BKE38_18815</name>
</gene>
<evidence type="ECO:0000313" key="3">
    <source>
        <dbReference type="Proteomes" id="UP000188879"/>
    </source>
</evidence>
<comment type="caution">
    <text evidence="2">The sequence shown here is derived from an EMBL/GenBank/DDBJ whole genome shotgun (WGS) entry which is preliminary data.</text>
</comment>
<feature type="chain" id="PRO_5012889037" evidence="1">
    <location>
        <begin position="19"/>
        <end position="128"/>
    </location>
</feature>
<keyword evidence="3" id="KW-1185">Reference proteome</keyword>
<dbReference type="Proteomes" id="UP000188879">
    <property type="component" value="Unassembled WGS sequence"/>
</dbReference>
<feature type="signal peptide" evidence="1">
    <location>
        <begin position="1"/>
        <end position="18"/>
    </location>
</feature>
<dbReference type="AlphaFoldDB" id="A0A1V2GZE5"/>
<protein>
    <submittedName>
        <fullName evidence="2">Uncharacterized protein</fullName>
    </submittedName>
</protein>
<accession>A0A1V2GZE5</accession>
<dbReference type="EMBL" id="MLCO01000196">
    <property type="protein sequence ID" value="ONG50236.1"/>
    <property type="molecule type" value="Genomic_DNA"/>
</dbReference>
<sequence length="128" mass="13377">MRSLRTAFLLALAPAVMAVAPAAAQQQWSGASLTFTAPANCRLAVERAFLQGSGWSASIRVVLRNRSAQTLTVRGDAELQGNGQRKSAPFGPRIIAGNEAAEVTLLNPYGGSLDGSRLTVRVLNCPAG</sequence>
<evidence type="ECO:0000256" key="1">
    <source>
        <dbReference type="SAM" id="SignalP"/>
    </source>
</evidence>
<keyword evidence="1" id="KW-0732">Signal</keyword>